<dbReference type="EMBL" id="OZ034824">
    <property type="protein sequence ID" value="CAL1674423.1"/>
    <property type="molecule type" value="Genomic_DNA"/>
</dbReference>
<proteinExistence type="predicted"/>
<accession>A0AAV2N5A6</accession>
<reference evidence="1 2" key="1">
    <citation type="submission" date="2024-04" db="EMBL/GenBank/DDBJ databases">
        <authorList>
            <consortium name="Molecular Ecology Group"/>
        </authorList>
    </citation>
    <scope>NUCLEOTIDE SEQUENCE [LARGE SCALE GENOMIC DNA]</scope>
</reference>
<keyword evidence="2" id="KW-1185">Reference proteome</keyword>
<gene>
    <name evidence="1" type="ORF">LPLAT_LOCUS1097</name>
</gene>
<dbReference type="AlphaFoldDB" id="A0AAV2N5A6"/>
<dbReference type="Proteomes" id="UP001497644">
    <property type="component" value="Chromosome 1"/>
</dbReference>
<name>A0AAV2N5A6_9HYME</name>
<sequence>MLMVGLHFSLTSVAWNRYISVYQDLLETDSSILPISRKDLYDRQTVVFRSQSFWAVALAWKSFNFHAMMDYMLLAIFMDRVWEYVRLAWWQLPSVLLLLVFISEFHYINAYAYVEVSPMNESLRFFSLYALPSP</sequence>
<protein>
    <submittedName>
        <fullName evidence="1">Uncharacterized protein</fullName>
    </submittedName>
</protein>
<evidence type="ECO:0000313" key="2">
    <source>
        <dbReference type="Proteomes" id="UP001497644"/>
    </source>
</evidence>
<evidence type="ECO:0000313" key="1">
    <source>
        <dbReference type="EMBL" id="CAL1674423.1"/>
    </source>
</evidence>
<organism evidence="1 2">
    <name type="scientific">Lasius platythorax</name>
    <dbReference type="NCBI Taxonomy" id="488582"/>
    <lineage>
        <taxon>Eukaryota</taxon>
        <taxon>Metazoa</taxon>
        <taxon>Ecdysozoa</taxon>
        <taxon>Arthropoda</taxon>
        <taxon>Hexapoda</taxon>
        <taxon>Insecta</taxon>
        <taxon>Pterygota</taxon>
        <taxon>Neoptera</taxon>
        <taxon>Endopterygota</taxon>
        <taxon>Hymenoptera</taxon>
        <taxon>Apocrita</taxon>
        <taxon>Aculeata</taxon>
        <taxon>Formicoidea</taxon>
        <taxon>Formicidae</taxon>
        <taxon>Formicinae</taxon>
        <taxon>Lasius</taxon>
        <taxon>Lasius</taxon>
    </lineage>
</organism>